<sequence>MNHEPDPAILYPDVAAHGSLAAALQAVASDQGLVLPALAATPSDPLRHATFASVTPHRHGSYVTAWHLERSWTIWGSSHNRLMICGATKDLRELPPVIRGWAEGAGLDEIGQAAPFDVLTGRFEVPDNNPADIIASEWQWMLKDARDADWPEYQALIDAAYAEPTLRRLYPFTSHWALSFSSTPDYPFSPPFVWIESPRGAGGYIIREGRDDPAPVQVSTPAEAISIAADRIPAALLRAFTL</sequence>
<dbReference type="Pfam" id="PF19692">
    <property type="entry name" value="DUF6193"/>
    <property type="match status" value="1"/>
</dbReference>
<reference evidence="1 2" key="1">
    <citation type="journal article" date="2021" name="ACS Chem. Biol.">
        <title>Genomic-Led Discovery of a Novel Glycopeptide Antibiotic by Nonomuraea coxensis DSM 45129.</title>
        <authorList>
            <person name="Yushchuk O."/>
            <person name="Vior N.M."/>
            <person name="Andreo-Vidal A."/>
            <person name="Berini F."/>
            <person name="Ruckert C."/>
            <person name="Busche T."/>
            <person name="Binda E."/>
            <person name="Kalinowski J."/>
            <person name="Truman A.W."/>
            <person name="Marinelli F."/>
        </authorList>
    </citation>
    <scope>NUCLEOTIDE SEQUENCE [LARGE SCALE GENOMIC DNA]</scope>
    <source>
        <strain evidence="1 2">DSM 45129</strain>
    </source>
</reference>
<keyword evidence="2" id="KW-1185">Reference proteome</keyword>
<dbReference type="InterPro" id="IPR045682">
    <property type="entry name" value="DUF6193"/>
</dbReference>
<accession>A0ABX8U411</accession>
<gene>
    <name evidence="1" type="ORF">Nocox_21265</name>
</gene>
<name>A0ABX8U411_9ACTN</name>
<dbReference type="EMBL" id="CP068985">
    <property type="protein sequence ID" value="QYC41859.1"/>
    <property type="molecule type" value="Genomic_DNA"/>
</dbReference>
<evidence type="ECO:0000313" key="2">
    <source>
        <dbReference type="Proteomes" id="UP000824681"/>
    </source>
</evidence>
<organism evidence="1 2">
    <name type="scientific">Nonomuraea coxensis DSM 45129</name>
    <dbReference type="NCBI Taxonomy" id="1122611"/>
    <lineage>
        <taxon>Bacteria</taxon>
        <taxon>Bacillati</taxon>
        <taxon>Actinomycetota</taxon>
        <taxon>Actinomycetes</taxon>
        <taxon>Streptosporangiales</taxon>
        <taxon>Streptosporangiaceae</taxon>
        <taxon>Nonomuraea</taxon>
    </lineage>
</organism>
<evidence type="ECO:0000313" key="1">
    <source>
        <dbReference type="EMBL" id="QYC41859.1"/>
    </source>
</evidence>
<dbReference type="Proteomes" id="UP000824681">
    <property type="component" value="Chromosome"/>
</dbReference>
<protein>
    <submittedName>
        <fullName evidence="1">Uncharacterized protein</fullName>
    </submittedName>
</protein>
<proteinExistence type="predicted"/>